<keyword evidence="2" id="KW-1185">Reference proteome</keyword>
<gene>
    <name evidence="1" type="ORF">L2E82_14314</name>
</gene>
<evidence type="ECO:0000313" key="2">
    <source>
        <dbReference type="Proteomes" id="UP001055811"/>
    </source>
</evidence>
<evidence type="ECO:0000313" key="1">
    <source>
        <dbReference type="EMBL" id="KAI3764307.1"/>
    </source>
</evidence>
<reference evidence="2" key="1">
    <citation type="journal article" date="2022" name="Mol. Ecol. Resour.">
        <title>The genomes of chicory, endive, great burdock and yacon provide insights into Asteraceae palaeo-polyploidization history and plant inulin production.</title>
        <authorList>
            <person name="Fan W."/>
            <person name="Wang S."/>
            <person name="Wang H."/>
            <person name="Wang A."/>
            <person name="Jiang F."/>
            <person name="Liu H."/>
            <person name="Zhao H."/>
            <person name="Xu D."/>
            <person name="Zhang Y."/>
        </authorList>
    </citation>
    <scope>NUCLEOTIDE SEQUENCE [LARGE SCALE GENOMIC DNA]</scope>
    <source>
        <strain evidence="2">cv. Punajuju</strain>
    </source>
</reference>
<reference evidence="1 2" key="2">
    <citation type="journal article" date="2022" name="Mol. Ecol. Resour.">
        <title>The genomes of chicory, endive, great burdock and yacon provide insights into Asteraceae paleo-polyploidization history and plant inulin production.</title>
        <authorList>
            <person name="Fan W."/>
            <person name="Wang S."/>
            <person name="Wang H."/>
            <person name="Wang A."/>
            <person name="Jiang F."/>
            <person name="Liu H."/>
            <person name="Zhao H."/>
            <person name="Xu D."/>
            <person name="Zhang Y."/>
        </authorList>
    </citation>
    <scope>NUCLEOTIDE SEQUENCE [LARGE SCALE GENOMIC DNA]</scope>
    <source>
        <strain evidence="2">cv. Punajuju</strain>
        <tissue evidence="1">Leaves</tissue>
    </source>
</reference>
<sequence length="74" mass="9117">MFRLFFCDLLFVIFSFICNTLKGYILIYVVIYYLGRLKIFYLDQIWTLQNKEKDKEDSLFLSLYIRILHKTFDL</sequence>
<dbReference type="Proteomes" id="UP001055811">
    <property type="component" value="Linkage Group LG03"/>
</dbReference>
<organism evidence="1 2">
    <name type="scientific">Cichorium intybus</name>
    <name type="common">Chicory</name>
    <dbReference type="NCBI Taxonomy" id="13427"/>
    <lineage>
        <taxon>Eukaryota</taxon>
        <taxon>Viridiplantae</taxon>
        <taxon>Streptophyta</taxon>
        <taxon>Embryophyta</taxon>
        <taxon>Tracheophyta</taxon>
        <taxon>Spermatophyta</taxon>
        <taxon>Magnoliopsida</taxon>
        <taxon>eudicotyledons</taxon>
        <taxon>Gunneridae</taxon>
        <taxon>Pentapetalae</taxon>
        <taxon>asterids</taxon>
        <taxon>campanulids</taxon>
        <taxon>Asterales</taxon>
        <taxon>Asteraceae</taxon>
        <taxon>Cichorioideae</taxon>
        <taxon>Cichorieae</taxon>
        <taxon>Cichoriinae</taxon>
        <taxon>Cichorium</taxon>
    </lineage>
</organism>
<comment type="caution">
    <text evidence="1">The sequence shown here is derived from an EMBL/GenBank/DDBJ whole genome shotgun (WGS) entry which is preliminary data.</text>
</comment>
<accession>A0ACB9F0X0</accession>
<proteinExistence type="predicted"/>
<name>A0ACB9F0X0_CICIN</name>
<protein>
    <submittedName>
        <fullName evidence="1">Uncharacterized protein</fullName>
    </submittedName>
</protein>
<dbReference type="EMBL" id="CM042011">
    <property type="protein sequence ID" value="KAI3764307.1"/>
    <property type="molecule type" value="Genomic_DNA"/>
</dbReference>